<name>A0ABS5XTI8_9MICO</name>
<dbReference type="PANTHER" id="PTHR43537:SF44">
    <property type="entry name" value="GNTR FAMILY REGULATORY PROTEIN"/>
    <property type="match status" value="1"/>
</dbReference>
<dbReference type="SUPFAM" id="SSF48008">
    <property type="entry name" value="GntR ligand-binding domain-like"/>
    <property type="match status" value="1"/>
</dbReference>
<dbReference type="PROSITE" id="PS50949">
    <property type="entry name" value="HTH_GNTR"/>
    <property type="match status" value="1"/>
</dbReference>
<dbReference type="InterPro" id="IPR011711">
    <property type="entry name" value="GntR_C"/>
</dbReference>
<dbReference type="InterPro" id="IPR036388">
    <property type="entry name" value="WH-like_DNA-bd_sf"/>
</dbReference>
<keyword evidence="3" id="KW-0804">Transcription</keyword>
<comment type="caution">
    <text evidence="5">The sequence shown here is derived from an EMBL/GenBank/DDBJ whole genome shotgun (WGS) entry which is preliminary data.</text>
</comment>
<dbReference type="PANTHER" id="PTHR43537">
    <property type="entry name" value="TRANSCRIPTIONAL REGULATOR, GNTR FAMILY"/>
    <property type="match status" value="1"/>
</dbReference>
<dbReference type="CDD" id="cd07377">
    <property type="entry name" value="WHTH_GntR"/>
    <property type="match status" value="1"/>
</dbReference>
<dbReference type="RefSeq" id="WP_215487071.1">
    <property type="nucleotide sequence ID" value="NZ_BAAAPJ010000005.1"/>
</dbReference>
<accession>A0ABS5XTI8</accession>
<keyword evidence="2" id="KW-0238">DNA-binding</keyword>
<dbReference type="InterPro" id="IPR036390">
    <property type="entry name" value="WH_DNA-bd_sf"/>
</dbReference>
<dbReference type="InterPro" id="IPR000524">
    <property type="entry name" value="Tscrpt_reg_HTH_GntR"/>
</dbReference>
<evidence type="ECO:0000259" key="4">
    <source>
        <dbReference type="PROSITE" id="PS50949"/>
    </source>
</evidence>
<dbReference type="Gene3D" id="1.10.10.10">
    <property type="entry name" value="Winged helix-like DNA-binding domain superfamily/Winged helix DNA-binding domain"/>
    <property type="match status" value="1"/>
</dbReference>
<dbReference type="Gene3D" id="1.20.120.530">
    <property type="entry name" value="GntR ligand-binding domain-like"/>
    <property type="match status" value="1"/>
</dbReference>
<dbReference type="SUPFAM" id="SSF46785">
    <property type="entry name" value="Winged helix' DNA-binding domain"/>
    <property type="match status" value="1"/>
</dbReference>
<sequence>MPDSTDMTLGPLQRTHALIADDIVGYLERLIVTGTIAPGVALPPERTLARDLGVSRNALREALTRLDSLGLVDRRQGSANRVAPSIPLSAALAARLQDAGEEFAHSAEFRAEIEPRIARLAASRIDDPQLAALGDVLSRSARETDPDLSASLDIDFHTAIARATGNPLLATLGELTASWTVEARVYSHLADEHRRLSHAGHARILAALGAHDAEAADYAMRIHLSEIREVIERVRAADPAGGELAPVGESAGDQTRAPR</sequence>
<evidence type="ECO:0000313" key="6">
    <source>
        <dbReference type="Proteomes" id="UP000740605"/>
    </source>
</evidence>
<dbReference type="EMBL" id="JAFLHG010000005">
    <property type="protein sequence ID" value="MBT8797830.1"/>
    <property type="molecule type" value="Genomic_DNA"/>
</dbReference>
<dbReference type="Proteomes" id="UP000740605">
    <property type="component" value="Unassembled WGS sequence"/>
</dbReference>
<dbReference type="Pfam" id="PF00392">
    <property type="entry name" value="GntR"/>
    <property type="match status" value="1"/>
</dbReference>
<reference evidence="5 6" key="1">
    <citation type="submission" date="2021-03" db="EMBL/GenBank/DDBJ databases">
        <title>Microbacterium pauli sp. nov., isolated from microfiltered milk.</title>
        <authorList>
            <person name="Bellassi P."/>
            <person name="Fontana A."/>
            <person name="Callegari M.L."/>
            <person name="Lorenzo M."/>
            <person name="Cappa F."/>
        </authorList>
    </citation>
    <scope>NUCLEOTIDE SEQUENCE [LARGE SCALE GENOMIC DNA]</scope>
    <source>
        <strain evidence="5 6">DSM 18909</strain>
    </source>
</reference>
<evidence type="ECO:0000256" key="3">
    <source>
        <dbReference type="ARBA" id="ARBA00023163"/>
    </source>
</evidence>
<dbReference type="SMART" id="SM00895">
    <property type="entry name" value="FCD"/>
    <property type="match status" value="1"/>
</dbReference>
<evidence type="ECO:0000313" key="5">
    <source>
        <dbReference type="EMBL" id="MBT8797830.1"/>
    </source>
</evidence>
<protein>
    <submittedName>
        <fullName evidence="5">FadR family transcriptional regulator</fullName>
    </submittedName>
</protein>
<dbReference type="Pfam" id="PF07729">
    <property type="entry name" value="FCD"/>
    <property type="match status" value="1"/>
</dbReference>
<feature type="domain" description="HTH gntR-type" evidence="4">
    <location>
        <begin position="17"/>
        <end position="85"/>
    </location>
</feature>
<keyword evidence="1" id="KW-0805">Transcription regulation</keyword>
<gene>
    <name evidence="5" type="ORF">J0P97_07065</name>
</gene>
<evidence type="ECO:0000256" key="2">
    <source>
        <dbReference type="ARBA" id="ARBA00023125"/>
    </source>
</evidence>
<keyword evidence="6" id="KW-1185">Reference proteome</keyword>
<dbReference type="PRINTS" id="PR00035">
    <property type="entry name" value="HTHGNTR"/>
</dbReference>
<proteinExistence type="predicted"/>
<dbReference type="SMART" id="SM00345">
    <property type="entry name" value="HTH_GNTR"/>
    <property type="match status" value="1"/>
</dbReference>
<organism evidence="5 6">
    <name type="scientific">Microbacterium flavum</name>
    <dbReference type="NCBI Taxonomy" id="415216"/>
    <lineage>
        <taxon>Bacteria</taxon>
        <taxon>Bacillati</taxon>
        <taxon>Actinomycetota</taxon>
        <taxon>Actinomycetes</taxon>
        <taxon>Micrococcales</taxon>
        <taxon>Microbacteriaceae</taxon>
        <taxon>Microbacterium</taxon>
    </lineage>
</organism>
<evidence type="ECO:0000256" key="1">
    <source>
        <dbReference type="ARBA" id="ARBA00023015"/>
    </source>
</evidence>
<dbReference type="InterPro" id="IPR008920">
    <property type="entry name" value="TF_FadR/GntR_C"/>
</dbReference>